<dbReference type="RefSeq" id="WP_169585646.1">
    <property type="nucleotide sequence ID" value="NZ_VCQU01000002.1"/>
</dbReference>
<dbReference type="Pfam" id="PF11706">
    <property type="entry name" value="zf-CGNR"/>
    <property type="match status" value="1"/>
</dbReference>
<organism evidence="2 3">
    <name type="scientific">Antrihabitans stalactiti</name>
    <dbReference type="NCBI Taxonomy" id="2584121"/>
    <lineage>
        <taxon>Bacteria</taxon>
        <taxon>Bacillati</taxon>
        <taxon>Actinomycetota</taxon>
        <taxon>Actinomycetes</taxon>
        <taxon>Mycobacteriales</taxon>
        <taxon>Nocardiaceae</taxon>
        <taxon>Antrihabitans</taxon>
    </lineage>
</organism>
<dbReference type="Proteomes" id="UP000535543">
    <property type="component" value="Unassembled WGS sequence"/>
</dbReference>
<dbReference type="Pfam" id="PF07336">
    <property type="entry name" value="ABATE"/>
    <property type="match status" value="1"/>
</dbReference>
<gene>
    <name evidence="2" type="ORF">FGL95_07795</name>
</gene>
<reference evidence="2 3" key="2">
    <citation type="submission" date="2020-06" db="EMBL/GenBank/DDBJ databases">
        <title>Antribacter stalactiti gen. nov., sp. nov., a new member of the family Nacardiaceae isolated from a cave.</title>
        <authorList>
            <person name="Kim I.S."/>
        </authorList>
    </citation>
    <scope>NUCLEOTIDE SEQUENCE [LARGE SCALE GENOMIC DNA]</scope>
    <source>
        <strain evidence="2 3">YC2-7</strain>
    </source>
</reference>
<proteinExistence type="predicted"/>
<dbReference type="SUPFAM" id="SSF160904">
    <property type="entry name" value="Jann2411-like"/>
    <property type="match status" value="1"/>
</dbReference>
<dbReference type="PANTHER" id="PTHR35525">
    <property type="entry name" value="BLL6575 PROTEIN"/>
    <property type="match status" value="1"/>
</dbReference>
<dbReference type="Gene3D" id="1.10.3300.10">
    <property type="entry name" value="Jann2411-like domain"/>
    <property type="match status" value="1"/>
</dbReference>
<reference evidence="2 3" key="1">
    <citation type="submission" date="2019-05" db="EMBL/GenBank/DDBJ databases">
        <authorList>
            <person name="Lee S.D."/>
        </authorList>
    </citation>
    <scope>NUCLEOTIDE SEQUENCE [LARGE SCALE GENOMIC DNA]</scope>
    <source>
        <strain evidence="2 3">YC2-7</strain>
    </source>
</reference>
<evidence type="ECO:0000313" key="3">
    <source>
        <dbReference type="Proteomes" id="UP000535543"/>
    </source>
</evidence>
<accession>A0A848KB61</accession>
<name>A0A848KB61_9NOCA</name>
<dbReference type="PANTHER" id="PTHR35525:SF3">
    <property type="entry name" value="BLL6575 PROTEIN"/>
    <property type="match status" value="1"/>
</dbReference>
<protein>
    <recommendedName>
        <fullName evidence="1">Zinc finger CGNR domain-containing protein</fullName>
    </recommendedName>
</protein>
<keyword evidence="3" id="KW-1185">Reference proteome</keyword>
<dbReference type="EMBL" id="VCQU01000002">
    <property type="protein sequence ID" value="NMN94936.1"/>
    <property type="molecule type" value="Genomic_DNA"/>
</dbReference>
<feature type="domain" description="Zinc finger CGNR" evidence="1">
    <location>
        <begin position="127"/>
        <end position="170"/>
    </location>
</feature>
<comment type="caution">
    <text evidence="2">The sequence shown here is derived from an EMBL/GenBank/DDBJ whole genome shotgun (WGS) entry which is preliminary data.</text>
</comment>
<evidence type="ECO:0000259" key="1">
    <source>
        <dbReference type="Pfam" id="PF11706"/>
    </source>
</evidence>
<evidence type="ECO:0000313" key="2">
    <source>
        <dbReference type="EMBL" id="NMN94936.1"/>
    </source>
</evidence>
<dbReference type="InterPro" id="IPR023286">
    <property type="entry name" value="ABATE_dom_sf"/>
</dbReference>
<dbReference type="InterPro" id="IPR021005">
    <property type="entry name" value="Znf_CGNR"/>
</dbReference>
<dbReference type="AlphaFoldDB" id="A0A848KB61"/>
<sequence length="180" mass="20024">MDDPRPHIGEPLAVDLLNTRWNYDGPHDLLSDVAGLRIWLESNGLTQRCRADEETRAALVAARDAIHAAVTSESTDALNAVLEHGRVRRELAADGPNQVVEVTRQEWLPGYLAADNLLDLLTQGPDRIRQCAGHACVLFFYDTSKNGKRRWHSMAACGNREKAARNYARRTVRESGPSRG</sequence>
<dbReference type="InterPro" id="IPR010852">
    <property type="entry name" value="ABATE"/>
</dbReference>